<evidence type="ECO:0000313" key="9">
    <source>
        <dbReference type="Proteomes" id="UP000008493"/>
    </source>
</evidence>
<dbReference type="GO" id="GO:0006412">
    <property type="term" value="P:translation"/>
    <property type="evidence" value="ECO:0007669"/>
    <property type="project" value="InterPro"/>
</dbReference>
<evidence type="ECO:0000256" key="2">
    <source>
        <dbReference type="ARBA" id="ARBA00022980"/>
    </source>
</evidence>
<dbReference type="HAMAP" id="MF_00736">
    <property type="entry name" value="Ribosomal_uL11"/>
    <property type="match status" value="1"/>
</dbReference>
<evidence type="ECO:0000256" key="4">
    <source>
        <dbReference type="ARBA" id="ARBA00040104"/>
    </source>
</evidence>
<organism evidence="8 9">
    <name type="scientific">Agaricus bisporus var. burnettii (strain JB137-S8 / ATCC MYA-4627 / FGSC 10392)</name>
    <name type="common">White button mushroom</name>
    <dbReference type="NCBI Taxonomy" id="597362"/>
    <lineage>
        <taxon>Eukaryota</taxon>
        <taxon>Fungi</taxon>
        <taxon>Dikarya</taxon>
        <taxon>Basidiomycota</taxon>
        <taxon>Agaricomycotina</taxon>
        <taxon>Agaricomycetes</taxon>
        <taxon>Agaricomycetidae</taxon>
        <taxon>Agaricales</taxon>
        <taxon>Agaricineae</taxon>
        <taxon>Agaricaceae</taxon>
        <taxon>Agaricus</taxon>
    </lineage>
</organism>
<dbReference type="FunCoup" id="K5XAY9">
    <property type="interactions" value="220"/>
</dbReference>
<dbReference type="InterPro" id="IPR036796">
    <property type="entry name" value="Ribosomal_uL11_N_sf"/>
</dbReference>
<dbReference type="eggNOG" id="KOG3257">
    <property type="taxonomic scope" value="Eukaryota"/>
</dbReference>
<dbReference type="PANTHER" id="PTHR11661">
    <property type="entry name" value="60S RIBOSOMAL PROTEIN L12"/>
    <property type="match status" value="1"/>
</dbReference>
<dbReference type="InterPro" id="IPR020784">
    <property type="entry name" value="Ribosomal_uL11_N"/>
</dbReference>
<dbReference type="Pfam" id="PF03946">
    <property type="entry name" value="Ribosomal_L11_N"/>
    <property type="match status" value="1"/>
</dbReference>
<dbReference type="InParanoid" id="K5XAY9"/>
<dbReference type="GO" id="GO:0005762">
    <property type="term" value="C:mitochondrial large ribosomal subunit"/>
    <property type="evidence" value="ECO:0007669"/>
    <property type="project" value="TreeGrafter"/>
</dbReference>
<dbReference type="GO" id="GO:0070180">
    <property type="term" value="F:large ribosomal subunit rRNA binding"/>
    <property type="evidence" value="ECO:0007669"/>
    <property type="project" value="TreeGrafter"/>
</dbReference>
<dbReference type="InterPro" id="IPR000911">
    <property type="entry name" value="Ribosomal_uL11"/>
</dbReference>
<dbReference type="OMA" id="CKQFNAK"/>
<dbReference type="AlphaFoldDB" id="K5XAY9"/>
<dbReference type="RefSeq" id="XP_007329430.1">
    <property type="nucleotide sequence ID" value="XM_007329368.1"/>
</dbReference>
<evidence type="ECO:0000256" key="1">
    <source>
        <dbReference type="ARBA" id="ARBA00010537"/>
    </source>
</evidence>
<keyword evidence="9" id="KW-1185">Reference proteome</keyword>
<gene>
    <name evidence="8" type="ORF">AGABI1DRAFT_113424</name>
</gene>
<dbReference type="Gene3D" id="1.10.10.250">
    <property type="entry name" value="Ribosomal protein L11, C-terminal domain"/>
    <property type="match status" value="1"/>
</dbReference>
<feature type="domain" description="Large ribosomal subunit protein uL11 C-terminal" evidence="6">
    <location>
        <begin position="76"/>
        <end position="146"/>
    </location>
</feature>
<dbReference type="FunFam" id="1.10.10.250:FF:000003">
    <property type="entry name" value="Mitochondrial ribosomal protein L11"/>
    <property type="match status" value="1"/>
</dbReference>
<dbReference type="EMBL" id="JH971389">
    <property type="protein sequence ID" value="EKM80222.1"/>
    <property type="molecule type" value="Genomic_DNA"/>
</dbReference>
<dbReference type="OrthoDB" id="1091498at2759"/>
<accession>K5XAY9</accession>
<dbReference type="FunFam" id="3.30.1550.10:FF:000005">
    <property type="entry name" value="50S ribosomal protein L11"/>
    <property type="match status" value="1"/>
</dbReference>
<dbReference type="GeneID" id="18823986"/>
<dbReference type="SMART" id="SM00649">
    <property type="entry name" value="RL11"/>
    <property type="match status" value="1"/>
</dbReference>
<comment type="similarity">
    <text evidence="1 5">Belongs to the universal ribosomal protein uL11 family.</text>
</comment>
<evidence type="ECO:0000313" key="8">
    <source>
        <dbReference type="EMBL" id="EKM80222.1"/>
    </source>
</evidence>
<dbReference type="Proteomes" id="UP000008493">
    <property type="component" value="Unassembled WGS sequence"/>
</dbReference>
<feature type="domain" description="Large ribosomal subunit protein uL11 N-terminal" evidence="7">
    <location>
        <begin position="13"/>
        <end position="71"/>
    </location>
</feature>
<dbReference type="PANTHER" id="PTHR11661:SF1">
    <property type="entry name" value="LARGE RIBOSOMAL SUBUNIT PROTEIN UL11M"/>
    <property type="match status" value="1"/>
</dbReference>
<evidence type="ECO:0000256" key="3">
    <source>
        <dbReference type="ARBA" id="ARBA00023274"/>
    </source>
</evidence>
<dbReference type="HOGENOM" id="CLU_074237_1_0_1"/>
<sequence>MSKAAAKARAQIVRLLIPAGKAAPAPPVGPALGARGVRSADFCKEFNARTAHIEPGVPTPTLITVQPDRSFSFVTRTPPVSYFLKKAAGIEKGPARPGHEVTGTVSLKHVYEIAKIKASDEHMRHLPLEAVTRMIIGSAKSLGIQVVP</sequence>
<dbReference type="InterPro" id="IPR020783">
    <property type="entry name" value="Ribosomal_uL11_C"/>
</dbReference>
<dbReference type="SUPFAM" id="SSF54747">
    <property type="entry name" value="Ribosomal L11/L12e N-terminal domain"/>
    <property type="match status" value="1"/>
</dbReference>
<dbReference type="CDD" id="cd00349">
    <property type="entry name" value="Ribosomal_L11"/>
    <property type="match status" value="1"/>
</dbReference>
<keyword evidence="2 5" id="KW-0689">Ribosomal protein</keyword>
<dbReference type="GO" id="GO:0003735">
    <property type="term" value="F:structural constituent of ribosome"/>
    <property type="evidence" value="ECO:0007669"/>
    <property type="project" value="InterPro"/>
</dbReference>
<dbReference type="InterPro" id="IPR036769">
    <property type="entry name" value="Ribosomal_uL11_C_sf"/>
</dbReference>
<protein>
    <recommendedName>
        <fullName evidence="4">Large ribosomal subunit protein uL11m</fullName>
    </recommendedName>
</protein>
<dbReference type="Gene3D" id="3.30.1550.10">
    <property type="entry name" value="Ribosomal protein L11/L12, N-terminal domain"/>
    <property type="match status" value="1"/>
</dbReference>
<reference evidence="9" key="1">
    <citation type="journal article" date="2012" name="Proc. Natl. Acad. Sci. U.S.A.">
        <title>Genome sequence of the button mushroom Agaricus bisporus reveals mechanisms governing adaptation to a humic-rich ecological niche.</title>
        <authorList>
            <person name="Morin E."/>
            <person name="Kohler A."/>
            <person name="Baker A.R."/>
            <person name="Foulongne-Oriol M."/>
            <person name="Lombard V."/>
            <person name="Nagy L.G."/>
            <person name="Ohm R.A."/>
            <person name="Patyshakuliyeva A."/>
            <person name="Brun A."/>
            <person name="Aerts A.L."/>
            <person name="Bailey A.M."/>
            <person name="Billette C."/>
            <person name="Coutinho P.M."/>
            <person name="Deakin G."/>
            <person name="Doddapaneni H."/>
            <person name="Floudas D."/>
            <person name="Grimwood J."/>
            <person name="Hilden K."/>
            <person name="Kuees U."/>
            <person name="LaButti K.M."/>
            <person name="Lapidus A."/>
            <person name="Lindquist E.A."/>
            <person name="Lucas S.M."/>
            <person name="Murat C."/>
            <person name="Riley R.W."/>
            <person name="Salamov A.A."/>
            <person name="Schmutz J."/>
            <person name="Subramanian V."/>
            <person name="Woesten H.A.B."/>
            <person name="Xu J."/>
            <person name="Eastwood D.C."/>
            <person name="Foster G.D."/>
            <person name="Sonnenberg A.S."/>
            <person name="Cullen D."/>
            <person name="de Vries R.P."/>
            <person name="Lundell T."/>
            <person name="Hibbett D.S."/>
            <person name="Henrissat B."/>
            <person name="Burton K.S."/>
            <person name="Kerrigan R.W."/>
            <person name="Challen M.P."/>
            <person name="Grigoriev I.V."/>
            <person name="Martin F."/>
        </authorList>
    </citation>
    <scope>NUCLEOTIDE SEQUENCE [LARGE SCALE GENOMIC DNA]</scope>
    <source>
        <strain evidence="9">JB137-S8 / ATCC MYA-4627 / FGSC 10392</strain>
    </source>
</reference>
<keyword evidence="3 5" id="KW-0687">Ribonucleoprotein</keyword>
<dbReference type="InterPro" id="IPR006519">
    <property type="entry name" value="Ribosomal_uL11_bac-typ"/>
</dbReference>
<evidence type="ECO:0000256" key="5">
    <source>
        <dbReference type="RuleBase" id="RU003978"/>
    </source>
</evidence>
<dbReference type="Pfam" id="PF00298">
    <property type="entry name" value="Ribosomal_L11"/>
    <property type="match status" value="1"/>
</dbReference>
<dbReference type="SUPFAM" id="SSF46906">
    <property type="entry name" value="Ribosomal protein L11, C-terminal domain"/>
    <property type="match status" value="1"/>
</dbReference>
<evidence type="ECO:0000259" key="6">
    <source>
        <dbReference type="Pfam" id="PF00298"/>
    </source>
</evidence>
<proteinExistence type="inferred from homology"/>
<dbReference type="KEGG" id="abp:AGABI1DRAFT113424"/>
<name>K5XAY9_AGABU</name>
<evidence type="ECO:0000259" key="7">
    <source>
        <dbReference type="Pfam" id="PF03946"/>
    </source>
</evidence>
<dbReference type="STRING" id="597362.K5XAY9"/>
<dbReference type="NCBIfam" id="TIGR01632">
    <property type="entry name" value="L11_bact"/>
    <property type="match status" value="1"/>
</dbReference>